<dbReference type="InterPro" id="IPR000454">
    <property type="entry name" value="ATP_synth_F0_csu"/>
</dbReference>
<keyword evidence="7 14" id="KW-0375">Hydrogen ion transport</keyword>
<dbReference type="GO" id="GO:0033177">
    <property type="term" value="C:proton-transporting two-sector ATPase complex, proton-transporting domain"/>
    <property type="evidence" value="ECO:0007669"/>
    <property type="project" value="InterPro"/>
</dbReference>
<dbReference type="NCBIfam" id="TIGR01260">
    <property type="entry name" value="ATP_synt_c"/>
    <property type="match status" value="1"/>
</dbReference>
<protein>
    <recommendedName>
        <fullName evidence="14">ATP synthase subunit c</fullName>
    </recommendedName>
    <alternativeName>
        <fullName evidence="14">ATP synthase F(0) sector subunit c</fullName>
    </alternativeName>
    <alternativeName>
        <fullName evidence="14">F-type ATPase subunit c</fullName>
        <shortName evidence="14">F-ATPase subunit c</shortName>
    </alternativeName>
    <alternativeName>
        <fullName evidence="14">Lipid-binding protein</fullName>
    </alternativeName>
</protein>
<name>A0A380FJE8_STAGA</name>
<dbReference type="PRINTS" id="PR00124">
    <property type="entry name" value="ATPASEC"/>
</dbReference>
<dbReference type="GO" id="GO:0008289">
    <property type="term" value="F:lipid binding"/>
    <property type="evidence" value="ECO:0007669"/>
    <property type="project" value="UniProtKB-KW"/>
</dbReference>
<keyword evidence="5 14" id="KW-0138">CF(0)</keyword>
<dbReference type="HAMAP" id="MF_01396">
    <property type="entry name" value="ATP_synth_c_bact"/>
    <property type="match status" value="1"/>
</dbReference>
<organism evidence="16 17">
    <name type="scientific">Staphylococcus gallinarum</name>
    <dbReference type="NCBI Taxonomy" id="1293"/>
    <lineage>
        <taxon>Bacteria</taxon>
        <taxon>Bacillati</taxon>
        <taxon>Bacillota</taxon>
        <taxon>Bacilli</taxon>
        <taxon>Bacillales</taxon>
        <taxon>Staphylococcaceae</taxon>
        <taxon>Staphylococcus</taxon>
    </lineage>
</organism>
<dbReference type="GO" id="GO:0016787">
    <property type="term" value="F:hydrolase activity"/>
    <property type="evidence" value="ECO:0007669"/>
    <property type="project" value="UniProtKB-KW"/>
</dbReference>
<evidence type="ECO:0000256" key="8">
    <source>
        <dbReference type="ARBA" id="ARBA00022989"/>
    </source>
</evidence>
<dbReference type="NCBIfam" id="NF005363">
    <property type="entry name" value="PRK06876.1"/>
    <property type="match status" value="1"/>
</dbReference>
<dbReference type="InterPro" id="IPR020537">
    <property type="entry name" value="ATP_synth_F0_csu_DDCD_BS"/>
</dbReference>
<comment type="subcellular location">
    <subcellularLocation>
        <location evidence="14">Cell membrane</location>
        <topology evidence="14">Multi-pass membrane protein</topology>
    </subcellularLocation>
    <subcellularLocation>
        <location evidence="1">Membrane</location>
        <topology evidence="1">Multi-pass membrane protein</topology>
    </subcellularLocation>
</comment>
<feature type="domain" description="V-ATPase proteolipid subunit C-like" evidence="15">
    <location>
        <begin position="4"/>
        <end position="66"/>
    </location>
</feature>
<comment type="function">
    <text evidence="14">Key component of the F(0) channel; it plays a direct role in translocation across the membrane. A homomeric c-ring of between 10-14 subunits forms the central stalk rotor element with the F(1) delta and epsilon subunits.</text>
</comment>
<evidence type="ECO:0000256" key="7">
    <source>
        <dbReference type="ARBA" id="ARBA00022781"/>
    </source>
</evidence>
<evidence type="ECO:0000256" key="12">
    <source>
        <dbReference type="ARBA" id="ARBA00023310"/>
    </source>
</evidence>
<keyword evidence="10 14" id="KW-0446">Lipid-binding</keyword>
<comment type="function">
    <text evidence="13 14">F(1)F(0) ATP synthase produces ATP from ADP in the presence of a proton or sodium gradient. F-type ATPases consist of two structural domains, F(1) containing the extramembraneous catalytic core and F(0) containing the membrane proton channel, linked together by a central stalk and a peripheral stalk. During catalysis, ATP synthesis in the catalytic domain of F(1) is coupled via a rotary mechanism of the central stalk subunits to proton translocation.</text>
</comment>
<evidence type="ECO:0000256" key="13">
    <source>
        <dbReference type="ARBA" id="ARBA00025198"/>
    </source>
</evidence>
<feature type="transmembrane region" description="Helical" evidence="14">
    <location>
        <begin position="46"/>
        <end position="76"/>
    </location>
</feature>
<sequence>MNLIAAAIAIGLSALGAGIGNGLIVSRTVEGVARQPEARGQLMSIMFIGIGLVEALPILGLVISFIVMFHVITILVKGEVDSDFRRSFYLKELRLI</sequence>
<feature type="site" description="Reversibly protonated during proton transport" evidence="14">
    <location>
        <position position="54"/>
    </location>
</feature>
<evidence type="ECO:0000313" key="17">
    <source>
        <dbReference type="Proteomes" id="UP000255277"/>
    </source>
</evidence>
<evidence type="ECO:0000256" key="11">
    <source>
        <dbReference type="ARBA" id="ARBA00023136"/>
    </source>
</evidence>
<evidence type="ECO:0000313" key="16">
    <source>
        <dbReference type="EMBL" id="SUM34248.1"/>
    </source>
</evidence>
<dbReference type="Pfam" id="PF00137">
    <property type="entry name" value="ATP-synt_C"/>
    <property type="match status" value="1"/>
</dbReference>
<dbReference type="GO" id="GO:0046933">
    <property type="term" value="F:proton-transporting ATP synthase activity, rotational mechanism"/>
    <property type="evidence" value="ECO:0007669"/>
    <property type="project" value="UniProtKB-UniRule"/>
</dbReference>
<dbReference type="SUPFAM" id="SSF81333">
    <property type="entry name" value="F1F0 ATP synthase subunit C"/>
    <property type="match status" value="1"/>
</dbReference>
<keyword evidence="4 14" id="KW-1003">Cell membrane</keyword>
<evidence type="ECO:0000256" key="5">
    <source>
        <dbReference type="ARBA" id="ARBA00022547"/>
    </source>
</evidence>
<proteinExistence type="inferred from homology"/>
<evidence type="ECO:0000256" key="1">
    <source>
        <dbReference type="ARBA" id="ARBA00004141"/>
    </source>
</evidence>
<dbReference type="CDD" id="cd18185">
    <property type="entry name" value="ATP-synt_Fo_c_ATPE"/>
    <property type="match status" value="1"/>
</dbReference>
<evidence type="ECO:0000256" key="6">
    <source>
        <dbReference type="ARBA" id="ARBA00022692"/>
    </source>
</evidence>
<dbReference type="EMBL" id="UHDK01000001">
    <property type="protein sequence ID" value="SUM34248.1"/>
    <property type="molecule type" value="Genomic_DNA"/>
</dbReference>
<accession>A0A380FJE8</accession>
<dbReference type="InterPro" id="IPR038662">
    <property type="entry name" value="ATP_synth_F0_csu_sf"/>
</dbReference>
<dbReference type="AlphaFoldDB" id="A0A380FJE8"/>
<dbReference type="InterPro" id="IPR005953">
    <property type="entry name" value="ATP_synth_csu_bac/chlpt"/>
</dbReference>
<dbReference type="PROSITE" id="PS00605">
    <property type="entry name" value="ATPASE_C"/>
    <property type="match status" value="1"/>
</dbReference>
<comment type="caution">
    <text evidence="14">Lacks conserved residue(s) required for the propagation of feature annotation.</text>
</comment>
<dbReference type="PANTHER" id="PTHR10031:SF0">
    <property type="entry name" value="ATPASE PROTEIN 9"/>
    <property type="match status" value="1"/>
</dbReference>
<dbReference type="GO" id="GO:0045259">
    <property type="term" value="C:proton-transporting ATP synthase complex"/>
    <property type="evidence" value="ECO:0007669"/>
    <property type="project" value="UniProtKB-KW"/>
</dbReference>
<dbReference type="GO" id="GO:0005886">
    <property type="term" value="C:plasma membrane"/>
    <property type="evidence" value="ECO:0007669"/>
    <property type="project" value="UniProtKB-SubCell"/>
</dbReference>
<dbReference type="Proteomes" id="UP000255277">
    <property type="component" value="Unassembled WGS sequence"/>
</dbReference>
<keyword evidence="12 14" id="KW-0066">ATP synthesis</keyword>
<keyword evidence="16" id="KW-0378">Hydrolase</keyword>
<evidence type="ECO:0000256" key="4">
    <source>
        <dbReference type="ARBA" id="ARBA00022475"/>
    </source>
</evidence>
<evidence type="ECO:0000256" key="10">
    <source>
        <dbReference type="ARBA" id="ARBA00023121"/>
    </source>
</evidence>
<dbReference type="PANTHER" id="PTHR10031">
    <property type="entry name" value="ATP SYNTHASE LIPID-BINDING PROTEIN, MITOCHONDRIAL"/>
    <property type="match status" value="1"/>
</dbReference>
<keyword evidence="9 14" id="KW-0406">Ion transport</keyword>
<keyword evidence="6 14" id="KW-0812">Transmembrane</keyword>
<keyword evidence="8 14" id="KW-1133">Transmembrane helix</keyword>
<keyword evidence="11 14" id="KW-0472">Membrane</keyword>
<dbReference type="Gene3D" id="1.20.20.10">
    <property type="entry name" value="F1F0 ATP synthase subunit C"/>
    <property type="match status" value="1"/>
</dbReference>
<reference evidence="16 17" key="1">
    <citation type="submission" date="2018-06" db="EMBL/GenBank/DDBJ databases">
        <authorList>
            <consortium name="Pathogen Informatics"/>
            <person name="Doyle S."/>
        </authorList>
    </citation>
    <scope>NUCLEOTIDE SEQUENCE [LARGE SCALE GENOMIC DNA]</scope>
    <source>
        <strain evidence="16 17">NCTC12195</strain>
    </source>
</reference>
<keyword evidence="3 14" id="KW-0813">Transport</keyword>
<evidence type="ECO:0000256" key="2">
    <source>
        <dbReference type="ARBA" id="ARBA00006704"/>
    </source>
</evidence>
<dbReference type="InterPro" id="IPR002379">
    <property type="entry name" value="ATPase_proteolipid_c-like_dom"/>
</dbReference>
<dbReference type="InterPro" id="IPR035921">
    <property type="entry name" value="F/V-ATP_Csub_sf"/>
</dbReference>
<gene>
    <name evidence="14 16" type="primary">atpE</name>
    <name evidence="16" type="ORF">NCTC12195_03763</name>
</gene>
<dbReference type="FunFam" id="1.20.20.10:FF:000004">
    <property type="entry name" value="ATP synthase subunit c"/>
    <property type="match status" value="1"/>
</dbReference>
<evidence type="ECO:0000256" key="9">
    <source>
        <dbReference type="ARBA" id="ARBA00023065"/>
    </source>
</evidence>
<evidence type="ECO:0000259" key="15">
    <source>
        <dbReference type="Pfam" id="PF00137"/>
    </source>
</evidence>
<evidence type="ECO:0000256" key="14">
    <source>
        <dbReference type="HAMAP-Rule" id="MF_01396"/>
    </source>
</evidence>
<dbReference type="STRING" id="1293.SH09_10185"/>
<comment type="similarity">
    <text evidence="2 14">Belongs to the ATPase C chain family.</text>
</comment>
<evidence type="ECO:0000256" key="3">
    <source>
        <dbReference type="ARBA" id="ARBA00022448"/>
    </source>
</evidence>